<proteinExistence type="predicted"/>
<reference evidence="6" key="1">
    <citation type="submission" date="2023-07" db="EMBL/GenBank/DDBJ databases">
        <authorList>
            <consortium name="AG Swart"/>
            <person name="Singh M."/>
            <person name="Singh A."/>
            <person name="Seah K."/>
            <person name="Emmerich C."/>
        </authorList>
    </citation>
    <scope>NUCLEOTIDE SEQUENCE</scope>
    <source>
        <strain evidence="6">DP1</strain>
    </source>
</reference>
<dbReference type="SUPFAM" id="SSF57667">
    <property type="entry name" value="beta-beta-alpha zinc fingers"/>
    <property type="match status" value="2"/>
</dbReference>
<gene>
    <name evidence="6" type="ORF">ECRASSUSDP1_LOCUS17103</name>
</gene>
<accession>A0AAD2CZT8</accession>
<dbReference type="Proteomes" id="UP001295684">
    <property type="component" value="Unassembled WGS sequence"/>
</dbReference>
<protein>
    <recommendedName>
        <fullName evidence="5">C2H2-type domain-containing protein</fullName>
    </recommendedName>
</protein>
<feature type="domain" description="C2H2-type" evidence="5">
    <location>
        <begin position="190"/>
        <end position="219"/>
    </location>
</feature>
<dbReference type="Pfam" id="PF00096">
    <property type="entry name" value="zf-C2H2"/>
    <property type="match status" value="2"/>
</dbReference>
<dbReference type="GO" id="GO:0000978">
    <property type="term" value="F:RNA polymerase II cis-regulatory region sequence-specific DNA binding"/>
    <property type="evidence" value="ECO:0007669"/>
    <property type="project" value="TreeGrafter"/>
</dbReference>
<evidence type="ECO:0000256" key="4">
    <source>
        <dbReference type="PROSITE-ProRule" id="PRU00042"/>
    </source>
</evidence>
<dbReference type="AlphaFoldDB" id="A0AAD2CZT8"/>
<evidence type="ECO:0000256" key="1">
    <source>
        <dbReference type="ARBA" id="ARBA00022723"/>
    </source>
</evidence>
<organism evidence="6 7">
    <name type="scientific">Euplotes crassus</name>
    <dbReference type="NCBI Taxonomy" id="5936"/>
    <lineage>
        <taxon>Eukaryota</taxon>
        <taxon>Sar</taxon>
        <taxon>Alveolata</taxon>
        <taxon>Ciliophora</taxon>
        <taxon>Intramacronucleata</taxon>
        <taxon>Spirotrichea</taxon>
        <taxon>Hypotrichia</taxon>
        <taxon>Euplotida</taxon>
        <taxon>Euplotidae</taxon>
        <taxon>Moneuplotes</taxon>
    </lineage>
</organism>
<sequence length="296" mass="33960">MLPLTQDFPSEIASSCFPSKKLAIPQKYTEALLEMQEFCLCDFSQETLAKTQELASKSGQYLIENLHKVHQKMIEAATTRRDGTLPSLANSLKLNQSLSYDSIVKPCSAVKDNPGFKREASQHPEISELEGFEGLTVLGADNQGIECTTQPSGKRLSNLTKSKVNMKLLQNYNCEIEKRKNSKGGITTAYICKYDNCNKEFTRTWSIIDHVRMHEGYKPYKCKHCERSYTQKGNLLKHMKRHTDPSLDHRRSYICEFCNKKYTEKYNLKTHQKKFHLNQLKQTKSEKDSAKLTVNS</sequence>
<dbReference type="GO" id="GO:0008270">
    <property type="term" value="F:zinc ion binding"/>
    <property type="evidence" value="ECO:0007669"/>
    <property type="project" value="UniProtKB-KW"/>
</dbReference>
<dbReference type="PANTHER" id="PTHR23235:SF120">
    <property type="entry name" value="KRUPPEL-LIKE FACTOR 15"/>
    <property type="match status" value="1"/>
</dbReference>
<comment type="caution">
    <text evidence="6">The sequence shown here is derived from an EMBL/GenBank/DDBJ whole genome shotgun (WGS) entry which is preliminary data.</text>
</comment>
<evidence type="ECO:0000256" key="2">
    <source>
        <dbReference type="ARBA" id="ARBA00022771"/>
    </source>
</evidence>
<feature type="domain" description="C2H2-type" evidence="5">
    <location>
        <begin position="220"/>
        <end position="247"/>
    </location>
</feature>
<keyword evidence="2 4" id="KW-0863">Zinc-finger</keyword>
<feature type="domain" description="C2H2-type" evidence="5">
    <location>
        <begin position="253"/>
        <end position="281"/>
    </location>
</feature>
<dbReference type="InterPro" id="IPR036236">
    <property type="entry name" value="Znf_C2H2_sf"/>
</dbReference>
<evidence type="ECO:0000313" key="7">
    <source>
        <dbReference type="Proteomes" id="UP001295684"/>
    </source>
</evidence>
<evidence type="ECO:0000256" key="3">
    <source>
        <dbReference type="ARBA" id="ARBA00022833"/>
    </source>
</evidence>
<dbReference type="FunFam" id="3.30.160.60:FF:002343">
    <property type="entry name" value="Zinc finger protein 33A"/>
    <property type="match status" value="1"/>
</dbReference>
<keyword evidence="7" id="KW-1185">Reference proteome</keyword>
<dbReference type="GO" id="GO:0000981">
    <property type="term" value="F:DNA-binding transcription factor activity, RNA polymerase II-specific"/>
    <property type="evidence" value="ECO:0007669"/>
    <property type="project" value="TreeGrafter"/>
</dbReference>
<keyword evidence="3" id="KW-0862">Zinc</keyword>
<evidence type="ECO:0000259" key="5">
    <source>
        <dbReference type="PROSITE" id="PS50157"/>
    </source>
</evidence>
<dbReference type="PROSITE" id="PS50157">
    <property type="entry name" value="ZINC_FINGER_C2H2_2"/>
    <property type="match status" value="3"/>
</dbReference>
<dbReference type="InterPro" id="IPR013087">
    <property type="entry name" value="Znf_C2H2_type"/>
</dbReference>
<dbReference type="SMART" id="SM00355">
    <property type="entry name" value="ZnF_C2H2"/>
    <property type="match status" value="3"/>
</dbReference>
<dbReference type="PANTHER" id="PTHR23235">
    <property type="entry name" value="KRUEPPEL-LIKE TRANSCRIPTION FACTOR"/>
    <property type="match status" value="1"/>
</dbReference>
<name>A0AAD2CZT8_EUPCR</name>
<dbReference type="PROSITE" id="PS00028">
    <property type="entry name" value="ZINC_FINGER_C2H2_1"/>
    <property type="match status" value="3"/>
</dbReference>
<dbReference type="Gene3D" id="3.30.160.60">
    <property type="entry name" value="Classic Zinc Finger"/>
    <property type="match status" value="3"/>
</dbReference>
<dbReference type="EMBL" id="CAMPGE010017238">
    <property type="protein sequence ID" value="CAI2375739.1"/>
    <property type="molecule type" value="Genomic_DNA"/>
</dbReference>
<evidence type="ECO:0000313" key="6">
    <source>
        <dbReference type="EMBL" id="CAI2375739.1"/>
    </source>
</evidence>
<keyword evidence="1" id="KW-0479">Metal-binding</keyword>